<evidence type="ECO:0000313" key="3">
    <source>
        <dbReference type="EMBL" id="MDN3202844.1"/>
    </source>
</evidence>
<proteinExistence type="predicted"/>
<dbReference type="Pfam" id="PF01266">
    <property type="entry name" value="DAO"/>
    <property type="match status" value="1"/>
</dbReference>
<dbReference type="Gene3D" id="3.30.9.10">
    <property type="entry name" value="D-Amino Acid Oxidase, subunit A, domain 2"/>
    <property type="match status" value="1"/>
</dbReference>
<dbReference type="Gene3D" id="3.50.50.60">
    <property type="entry name" value="FAD/NAD(P)-binding domain"/>
    <property type="match status" value="1"/>
</dbReference>
<feature type="domain" description="FAD dependent oxidoreductase" evidence="2">
    <location>
        <begin position="4"/>
        <end position="327"/>
    </location>
</feature>
<protein>
    <submittedName>
        <fullName evidence="3">FAD-dependent oxidoreductase</fullName>
        <ecNumber evidence="3">1.-.-.-</ecNumber>
    </submittedName>
</protein>
<dbReference type="EMBL" id="JAUEPH010000001">
    <property type="protein sequence ID" value="MDN3202844.1"/>
    <property type="molecule type" value="Genomic_DNA"/>
</dbReference>
<evidence type="ECO:0000256" key="1">
    <source>
        <dbReference type="ARBA" id="ARBA00023002"/>
    </source>
</evidence>
<evidence type="ECO:0000313" key="4">
    <source>
        <dbReference type="Proteomes" id="UP001171916"/>
    </source>
</evidence>
<reference evidence="3" key="1">
    <citation type="submission" date="2023-06" db="EMBL/GenBank/DDBJ databases">
        <title>Robiginitalea aurantiacus sp. nov. and Algoriphagus sediminis sp. nov., isolated from coastal sediment.</title>
        <authorList>
            <person name="Zhou Z.Y."/>
            <person name="An J."/>
            <person name="Jia Y.W."/>
            <person name="Du Z.J."/>
        </authorList>
    </citation>
    <scope>NUCLEOTIDE SEQUENCE</scope>
    <source>
        <strain evidence="3">C2-7</strain>
    </source>
</reference>
<gene>
    <name evidence="3" type="ORF">QVH07_01730</name>
</gene>
<organism evidence="3 4">
    <name type="scientific">Algoriphagus sediminis</name>
    <dbReference type="NCBI Taxonomy" id="3057113"/>
    <lineage>
        <taxon>Bacteria</taxon>
        <taxon>Pseudomonadati</taxon>
        <taxon>Bacteroidota</taxon>
        <taxon>Cytophagia</taxon>
        <taxon>Cytophagales</taxon>
        <taxon>Cyclobacteriaceae</taxon>
        <taxon>Algoriphagus</taxon>
    </lineage>
</organism>
<dbReference type="Proteomes" id="UP001171916">
    <property type="component" value="Unassembled WGS sequence"/>
</dbReference>
<accession>A0ABT7Y9G3</accession>
<sequence length="348" mass="39991">MKVDFLLIGQGLAGSILAYRLIKKGKKVRVFDTPKKNLSSRVAAGLYNPITGRKMLKTWRADDLFPEIEQFYSELETETKTSFLERTAIYRPFLTIEEQNEWMGKSAELNFQPYVEKVLKKSLNSSINDPFGGILLKNCGWLDTKKFLDAMSCWLGDQLIQDEFEESNLQRIEDGWKYENFESSALIYCNGIGAMNSSFFSYLPFAPSKGEILEVRQGYDPNLIINRGVFRVGLGEGKFRVGSTYTHHDLEKGPTEKSKNELIRRLGDLMNEPLVEIIGHKHGIRPATRDRKPFLGKHPKEEGVYSFNGFGAKGVSLIPYFSKIMIDYIIENKRLDKEIDIERYFNYI</sequence>
<comment type="caution">
    <text evidence="3">The sequence shown here is derived from an EMBL/GenBank/DDBJ whole genome shotgun (WGS) entry which is preliminary data.</text>
</comment>
<name>A0ABT7Y9G3_9BACT</name>
<dbReference type="RefSeq" id="WP_289998401.1">
    <property type="nucleotide sequence ID" value="NZ_JAUEPH010000001.1"/>
</dbReference>
<dbReference type="InterPro" id="IPR006076">
    <property type="entry name" value="FAD-dep_OxRdtase"/>
</dbReference>
<dbReference type="EC" id="1.-.-.-" evidence="3"/>
<dbReference type="GO" id="GO:0016491">
    <property type="term" value="F:oxidoreductase activity"/>
    <property type="evidence" value="ECO:0007669"/>
    <property type="project" value="UniProtKB-KW"/>
</dbReference>
<keyword evidence="4" id="KW-1185">Reference proteome</keyword>
<dbReference type="PANTHER" id="PTHR13847">
    <property type="entry name" value="SARCOSINE DEHYDROGENASE-RELATED"/>
    <property type="match status" value="1"/>
</dbReference>
<dbReference type="PANTHER" id="PTHR13847:SF289">
    <property type="entry name" value="GLYCINE OXIDASE"/>
    <property type="match status" value="1"/>
</dbReference>
<keyword evidence="1 3" id="KW-0560">Oxidoreductase</keyword>
<evidence type="ECO:0000259" key="2">
    <source>
        <dbReference type="Pfam" id="PF01266"/>
    </source>
</evidence>
<dbReference type="InterPro" id="IPR036188">
    <property type="entry name" value="FAD/NAD-bd_sf"/>
</dbReference>
<dbReference type="SUPFAM" id="SSF51971">
    <property type="entry name" value="Nucleotide-binding domain"/>
    <property type="match status" value="1"/>
</dbReference>